<feature type="region of interest" description="Disordered" evidence="1">
    <location>
        <begin position="225"/>
        <end position="439"/>
    </location>
</feature>
<feature type="region of interest" description="Disordered" evidence="1">
    <location>
        <begin position="1"/>
        <end position="20"/>
    </location>
</feature>
<name>A0A2G8STX7_9APHY</name>
<feature type="compositionally biased region" description="Pro residues" evidence="1">
    <location>
        <begin position="89"/>
        <end position="99"/>
    </location>
</feature>
<sequence length="538" mass="56503">MSDLAAFDPPPSPPPPSYEISQFEFDRKTSHILEQSTHDPPQRRVDDDGFEIWDEAVFEAALNGMSTLSVGHSRQPSNSDRRASSSSAAPPPAFSPPPGSSRNSSYPPEKQRPRPLPSGPPAASSSSSASGSSSGSGSGSHVGSFSSSSVPSSPPQEVRPLRVQKKTRPQKERPAWYAEAGLGGGSLPPSPLEPCPQPRLQPHAGGSSLRTVQPALQRGLTVFNRADEDREATPPPEFSPVGPSLDGPPYETIVMTYEGNPASPGPAPVPSPAPPAFSPEAVAPPTSAPPAFSAEPVATRSPEPPAFAAPPPAVQPAAPVPAPVPTPDPATSQPSQGHPDPHPAAAHRQPTHAQTLPQRPVSSSIAPRPHAAHHQSILSSTSMHDKVQVKSRPMSFYPPGQPDAPRVPFNPQVAYAKPSTPSLPTRGEDPHSANPSSFYSNAVSAHYSFNVPARMRKQTLPPPQAEQPGISQPQYSGMGMVAPVASPRPNYGYSQATFSDTASIYSQSSTTNTTTTNNWGYGGQQGWPPAGGGYQTYR</sequence>
<keyword evidence="3" id="KW-1185">Reference proteome</keyword>
<feature type="compositionally biased region" description="Low complexity" evidence="1">
    <location>
        <begin position="508"/>
        <end position="519"/>
    </location>
</feature>
<feature type="compositionally biased region" description="Basic and acidic residues" evidence="1">
    <location>
        <begin position="28"/>
        <end position="47"/>
    </location>
</feature>
<feature type="region of interest" description="Disordered" evidence="1">
    <location>
        <begin position="508"/>
        <end position="538"/>
    </location>
</feature>
<feature type="region of interest" description="Disordered" evidence="1">
    <location>
        <begin position="28"/>
        <end position="48"/>
    </location>
</feature>
<feature type="compositionally biased region" description="Gly residues" evidence="1">
    <location>
        <begin position="520"/>
        <end position="538"/>
    </location>
</feature>
<organism evidence="2 3">
    <name type="scientific">Ganoderma sinense ZZ0214-1</name>
    <dbReference type="NCBI Taxonomy" id="1077348"/>
    <lineage>
        <taxon>Eukaryota</taxon>
        <taxon>Fungi</taxon>
        <taxon>Dikarya</taxon>
        <taxon>Basidiomycota</taxon>
        <taxon>Agaricomycotina</taxon>
        <taxon>Agaricomycetes</taxon>
        <taxon>Polyporales</taxon>
        <taxon>Polyporaceae</taxon>
        <taxon>Ganoderma</taxon>
    </lineage>
</organism>
<evidence type="ECO:0000313" key="2">
    <source>
        <dbReference type="EMBL" id="PIL37163.1"/>
    </source>
</evidence>
<reference evidence="2 3" key="1">
    <citation type="journal article" date="2015" name="Sci. Rep.">
        <title>Chromosome-level genome map provides insights into diverse defense mechanisms in the medicinal fungus Ganoderma sinense.</title>
        <authorList>
            <person name="Zhu Y."/>
            <person name="Xu J."/>
            <person name="Sun C."/>
            <person name="Zhou S."/>
            <person name="Xu H."/>
            <person name="Nelson D.R."/>
            <person name="Qian J."/>
            <person name="Song J."/>
            <person name="Luo H."/>
            <person name="Xiang L."/>
            <person name="Li Y."/>
            <person name="Xu Z."/>
            <person name="Ji A."/>
            <person name="Wang L."/>
            <person name="Lu S."/>
            <person name="Hayward A."/>
            <person name="Sun W."/>
            <person name="Li X."/>
            <person name="Schwartz D.C."/>
            <person name="Wang Y."/>
            <person name="Chen S."/>
        </authorList>
    </citation>
    <scope>NUCLEOTIDE SEQUENCE [LARGE SCALE GENOMIC DNA]</scope>
    <source>
        <strain evidence="2 3">ZZ0214-1</strain>
    </source>
</reference>
<evidence type="ECO:0000256" key="1">
    <source>
        <dbReference type="SAM" id="MobiDB-lite"/>
    </source>
</evidence>
<feature type="compositionally biased region" description="Pro residues" evidence="1">
    <location>
        <begin position="263"/>
        <end position="277"/>
    </location>
</feature>
<feature type="compositionally biased region" description="Pro residues" evidence="1">
    <location>
        <begin position="302"/>
        <end position="328"/>
    </location>
</feature>
<accession>A0A2G8STX7</accession>
<feature type="compositionally biased region" description="Low complexity" evidence="1">
    <location>
        <begin position="141"/>
        <end position="151"/>
    </location>
</feature>
<feature type="compositionally biased region" description="Low complexity" evidence="1">
    <location>
        <begin position="278"/>
        <end position="296"/>
    </location>
</feature>
<gene>
    <name evidence="2" type="ORF">GSI_00855</name>
</gene>
<feature type="region of interest" description="Disordered" evidence="1">
    <location>
        <begin position="68"/>
        <end position="208"/>
    </location>
</feature>
<feature type="compositionally biased region" description="Pro residues" evidence="1">
    <location>
        <begin position="8"/>
        <end position="17"/>
    </location>
</feature>
<feature type="compositionally biased region" description="Polar residues" evidence="1">
    <location>
        <begin position="351"/>
        <end position="365"/>
    </location>
</feature>
<feature type="compositionally biased region" description="Low complexity" evidence="1">
    <location>
        <begin position="121"/>
        <end position="133"/>
    </location>
</feature>
<evidence type="ECO:0000313" key="3">
    <source>
        <dbReference type="Proteomes" id="UP000230002"/>
    </source>
</evidence>
<dbReference type="EMBL" id="AYKW01000001">
    <property type="protein sequence ID" value="PIL37163.1"/>
    <property type="molecule type" value="Genomic_DNA"/>
</dbReference>
<dbReference type="Proteomes" id="UP000230002">
    <property type="component" value="Unassembled WGS sequence"/>
</dbReference>
<feature type="compositionally biased region" description="Pro residues" evidence="1">
    <location>
        <begin position="188"/>
        <end position="199"/>
    </location>
</feature>
<protein>
    <submittedName>
        <fullName evidence="2">Uncharacterized protein</fullName>
    </submittedName>
</protein>
<proteinExistence type="predicted"/>
<dbReference type="AlphaFoldDB" id="A0A2G8STX7"/>
<dbReference type="OrthoDB" id="2797886at2759"/>
<comment type="caution">
    <text evidence="2">The sequence shown here is derived from an EMBL/GenBank/DDBJ whole genome shotgun (WGS) entry which is preliminary data.</text>
</comment>